<comment type="caution">
    <text evidence="3">The sequence shown here is derived from an EMBL/GenBank/DDBJ whole genome shotgun (WGS) entry which is preliminary data.</text>
</comment>
<gene>
    <name evidence="3" type="ORF">HBR001_LOCUS8041</name>
</gene>
<feature type="compositionally biased region" description="Basic and acidic residues" evidence="2">
    <location>
        <begin position="379"/>
        <end position="412"/>
    </location>
</feature>
<sequence>MANLFAAEPDSRGWHEVEQTLTALELPPVPPTSEPQRLLGYVLQILPRYTEMEMLVTHLRLHASTLEQDMEQVKSHVRLLTREATGEREKKQFLERYAAQVVKERNGLLHIERVLETEDHSGGLALCEKLQESLQKVEALQEEVYKQELLRRELDFLLKKTQREHDSRVAADRKHIQQLEKQIAQRSNLHSGLEKKLYETESVLARLDRAKENELNAVNNRVDEAHARVEGLEKENKSLHVLVKRLSDERDRVTQLLEETTESKNVFARRMDELLETCRALESEVEALRSEIDVLQTKDINDIRSQYDARINRLQKDSAAGEEALHQEIDRLRQKLTKRDGSLVLASRAQQGGDMAGVSSERHPKTQRSNVESISLPGDDFKLSDGIFDGDRRHEFECDEEEKRPDTERRLVGDMQGQRSSNISDTRIDQEQSGDYQESVTEEVQTQSDLVRDLYQMLNRLKEKRKREEQKALQVEQALFEFNQLHLKS</sequence>
<name>A0AAV0UT36_HYABA</name>
<dbReference type="Proteomes" id="UP001162031">
    <property type="component" value="Unassembled WGS sequence"/>
</dbReference>
<accession>A0AAV0UT36</accession>
<organism evidence="3 4">
    <name type="scientific">Hyaloperonospora brassicae</name>
    <name type="common">Brassica downy mildew</name>
    <name type="synonym">Peronospora brassicae</name>
    <dbReference type="NCBI Taxonomy" id="162125"/>
    <lineage>
        <taxon>Eukaryota</taxon>
        <taxon>Sar</taxon>
        <taxon>Stramenopiles</taxon>
        <taxon>Oomycota</taxon>
        <taxon>Peronosporomycetes</taxon>
        <taxon>Peronosporales</taxon>
        <taxon>Peronosporaceae</taxon>
        <taxon>Hyaloperonospora</taxon>
    </lineage>
</organism>
<keyword evidence="4" id="KW-1185">Reference proteome</keyword>
<evidence type="ECO:0000313" key="4">
    <source>
        <dbReference type="Proteomes" id="UP001162031"/>
    </source>
</evidence>
<dbReference type="EMBL" id="CANTFL010001443">
    <property type="protein sequence ID" value="CAI5740075.1"/>
    <property type="molecule type" value="Genomic_DNA"/>
</dbReference>
<feature type="coiled-coil region" evidence="1">
    <location>
        <begin position="176"/>
        <end position="298"/>
    </location>
</feature>
<keyword evidence="1" id="KW-0175">Coiled coil</keyword>
<dbReference type="AlphaFoldDB" id="A0AAV0UT36"/>
<feature type="compositionally biased region" description="Polar residues" evidence="2">
    <location>
        <begin position="417"/>
        <end position="447"/>
    </location>
</feature>
<feature type="region of interest" description="Disordered" evidence="2">
    <location>
        <begin position="347"/>
        <end position="447"/>
    </location>
</feature>
<feature type="coiled-coil region" evidence="1">
    <location>
        <begin position="451"/>
        <end position="478"/>
    </location>
</feature>
<protein>
    <submittedName>
        <fullName evidence="3">Uncharacterized protein</fullName>
    </submittedName>
</protein>
<evidence type="ECO:0000256" key="1">
    <source>
        <dbReference type="SAM" id="Coils"/>
    </source>
</evidence>
<evidence type="ECO:0000313" key="3">
    <source>
        <dbReference type="EMBL" id="CAI5740075.1"/>
    </source>
</evidence>
<evidence type="ECO:0000256" key="2">
    <source>
        <dbReference type="SAM" id="MobiDB-lite"/>
    </source>
</evidence>
<proteinExistence type="predicted"/>
<reference evidence="3" key="1">
    <citation type="submission" date="2022-12" db="EMBL/GenBank/DDBJ databases">
        <authorList>
            <person name="Webb A."/>
        </authorList>
    </citation>
    <scope>NUCLEOTIDE SEQUENCE</scope>
    <source>
        <strain evidence="3">Hp1</strain>
    </source>
</reference>